<dbReference type="EMBL" id="JBHTEY010000004">
    <property type="protein sequence ID" value="MFC7613220.1"/>
    <property type="molecule type" value="Genomic_DNA"/>
</dbReference>
<evidence type="ECO:0000256" key="1">
    <source>
        <dbReference type="SAM" id="Phobius"/>
    </source>
</evidence>
<comment type="caution">
    <text evidence="3">The sequence shown here is derived from an EMBL/GenBank/DDBJ whole genome shotgun (WGS) entry which is preliminary data.</text>
</comment>
<sequence length="218" mass="23543">MTTALQPDQGFQHDGTTPRPPVAGALVYLVMNLAVGIGAFVTLVTLFAVGAGTAVVWVGLPVLALAVLLCRGGAQVERARVYALLNTYIAVPHAPLPEKGRWKARMKDGATWRSCAYFILLLPIGIVEFTTMVTLWATSLGLLGLPIYFRFLPTGSYRLWDWDRPVMVIDSTVEALPFAALGVLVLAVALVVTRWLGQAHARFARAMLGPVFSSAVPR</sequence>
<feature type="domain" description="Putative sensor" evidence="2">
    <location>
        <begin position="28"/>
        <end position="208"/>
    </location>
</feature>
<keyword evidence="1" id="KW-1133">Transmembrane helix</keyword>
<evidence type="ECO:0000259" key="2">
    <source>
        <dbReference type="Pfam" id="PF13796"/>
    </source>
</evidence>
<keyword evidence="4" id="KW-1185">Reference proteome</keyword>
<keyword evidence="1" id="KW-0812">Transmembrane</keyword>
<feature type="transmembrane region" description="Helical" evidence="1">
    <location>
        <begin position="115"/>
        <end position="137"/>
    </location>
</feature>
<feature type="transmembrane region" description="Helical" evidence="1">
    <location>
        <begin position="175"/>
        <end position="197"/>
    </location>
</feature>
<gene>
    <name evidence="3" type="ORF">ACFQV2_05960</name>
</gene>
<dbReference type="Pfam" id="PF13796">
    <property type="entry name" value="Sensor"/>
    <property type="match status" value="1"/>
</dbReference>
<feature type="transmembrane region" description="Helical" evidence="1">
    <location>
        <begin position="26"/>
        <end position="48"/>
    </location>
</feature>
<protein>
    <submittedName>
        <fullName evidence="3">Sensor domain-containing protein</fullName>
    </submittedName>
</protein>
<reference evidence="4" key="1">
    <citation type="journal article" date="2019" name="Int. J. Syst. Evol. Microbiol.">
        <title>The Global Catalogue of Microorganisms (GCM) 10K type strain sequencing project: providing services to taxonomists for standard genome sequencing and annotation.</title>
        <authorList>
            <consortium name="The Broad Institute Genomics Platform"/>
            <consortium name="The Broad Institute Genome Sequencing Center for Infectious Disease"/>
            <person name="Wu L."/>
            <person name="Ma J."/>
        </authorList>
    </citation>
    <scope>NUCLEOTIDE SEQUENCE [LARGE SCALE GENOMIC DNA]</scope>
    <source>
        <strain evidence="4">JCM 17695</strain>
    </source>
</reference>
<name>A0ABW2THP3_9PSEU</name>
<keyword evidence="1" id="KW-0472">Membrane</keyword>
<dbReference type="Proteomes" id="UP001596512">
    <property type="component" value="Unassembled WGS sequence"/>
</dbReference>
<proteinExistence type="predicted"/>
<organism evidence="3 4">
    <name type="scientific">Actinokineospora soli</name>
    <dbReference type="NCBI Taxonomy" id="1048753"/>
    <lineage>
        <taxon>Bacteria</taxon>
        <taxon>Bacillati</taxon>
        <taxon>Actinomycetota</taxon>
        <taxon>Actinomycetes</taxon>
        <taxon>Pseudonocardiales</taxon>
        <taxon>Pseudonocardiaceae</taxon>
        <taxon>Actinokineospora</taxon>
    </lineage>
</organism>
<accession>A0ABW2THP3</accession>
<evidence type="ECO:0000313" key="4">
    <source>
        <dbReference type="Proteomes" id="UP001596512"/>
    </source>
</evidence>
<evidence type="ECO:0000313" key="3">
    <source>
        <dbReference type="EMBL" id="MFC7613220.1"/>
    </source>
</evidence>
<dbReference type="InterPro" id="IPR025828">
    <property type="entry name" value="Put_sensor_dom"/>
</dbReference>
<feature type="transmembrane region" description="Helical" evidence="1">
    <location>
        <begin position="54"/>
        <end position="74"/>
    </location>
</feature>